<feature type="coiled-coil region" evidence="1">
    <location>
        <begin position="299"/>
        <end position="351"/>
    </location>
</feature>
<sequence>LELNIDNLKQKYEKLQSEYEDIKSCNFDKDQKKLQLKEKIDEIIQLLNLEKNPSMSGKSHEMFSTNNSTSEVDSDLTSSLNVLDNKIRDIISEKKNLIEQYNKLKQSHETLLKSDELNVERCRNLLLETERLQDKHTEQRKFLINLKNHICKLNELFNAQIEDIADNDWTELNNRCILLNDSVRDLISSKDELNVKYDILQKSFNDMALNVEILSNELAQLKEENAKFLDLQSHCKNLESELQMMQEKSIHQVSDIRSRIVNICNTFNISCNEILEDENNLISYLNNINNYITHIVPQNTELNNKYNSLEQNYSELTQSLEKLKEEYNEFKEKNNEVCKTLETEVQTLNDKCTDQSKILLNTLTTIKDLICETKHLYKIEFNASSEESLEKVVSYLKEFFKFASETASTKGELSDKCNQYYELNTNLELNIDNLKQKYEKLQSEYEDIKSDNFDKDQKKLQLKEKIDEIIQLFNLHNCRNMLEITNDEMECLKQLNSYVCQLFQELSSLKRDSEINKTELDVLKEMLNCGECTSDIEMWSAIKNKIKLITESSNEKSHISDHTLQEKIEKLESDLLDADNVKRKLAVELHGMEPLKSVYDLMKMPSQELYETFMKTIMKQEKILIEDIQNDCEAKITSYKEKLNQLLEEEKRRQNWVQQLEKENEKLSEECENIKLESEESNSSNSFPNCKESSDVFEDVMFETKSRDCPKCKLLENSQIGEDSIPKEDLNLKILLEEKQQEIKNLEVIISEKAIIIQGLEATLSEKQKNYVDLLTTIDGKQDSINELQRKVNELMATIYSLETSLTEQRNLNDELKTDINEKLDLIKKLEKQAEVLEGQNSIITEYENEISELNQKLEIAGSKLQDQHSKFMDDLSSKLNIINNLQLELEICTNKYNKIEQEMNSLDTLKKDLEEKQMVVCELRDKVSALSQQNVALEEKLYNELLTNEHLKKERDEIKLKYEKNSKVHHDEICPHKSAKEEINREIVELNKKHKEQLDNFLLMKNNLEEDIEFKSAKIIELDAKLKTAHNIHKQAMIAKNELCEKLERNIQEYKEKDKRFDEKINIQRDMYMKEKKNLEIEINNKVQFINGLKENIKKLEIEIDSKNSQIKDIEEKLKSQFDSFSNEIRLKNELISDLKEKLHLIETHNKEKLLLKHEISNKESIISDLKIKLEQSRKEIEISYIELTTFKNKILDLCSDKPASIEDALIQIKKNLSEINYTKKQLEELKIKYAQLDEECDMLNSDIEISQKELGLAYKELEEVTTQLKEEQKKIEQIAAGKCQLEKELADAKNEISSNNSALQFMESKICDLQNDIGQWRSKYVSLEEKECNLTKLLEDLKREVVKLTDEISNKNWTIAKLENRLHEENKLVQQKTDLLADYKTKVSKMKDENIKLQEKLDKIESVRSKEALNEKDKNIQVSPNPKMLGDIRNAQIRQLEERIEKLEKERKIYKSLCQHRQKKVDELEKALNALSVD</sequence>
<protein>
    <submittedName>
        <fullName evidence="2">Putative titin isoform x1</fullName>
    </submittedName>
</protein>
<proteinExistence type="evidence at transcript level"/>
<dbReference type="PANTHER" id="PTHR23159:SF31">
    <property type="entry name" value="CENTROSOME-ASSOCIATED PROTEIN CEP250 ISOFORM X1"/>
    <property type="match status" value="1"/>
</dbReference>
<feature type="coiled-coil region" evidence="1">
    <location>
        <begin position="80"/>
        <end position="114"/>
    </location>
</feature>
<feature type="coiled-coil region" evidence="1">
    <location>
        <begin position="204"/>
        <end position="248"/>
    </location>
</feature>
<evidence type="ECO:0000313" key="2">
    <source>
        <dbReference type="EMBL" id="JAC13706.1"/>
    </source>
</evidence>
<dbReference type="SUPFAM" id="SSF90257">
    <property type="entry name" value="Myosin rod fragments"/>
    <property type="match status" value="1"/>
</dbReference>
<feature type="coiled-coil region" evidence="1">
    <location>
        <begin position="981"/>
        <end position="1118"/>
    </location>
</feature>
<feature type="coiled-coil region" evidence="1">
    <location>
        <begin position="629"/>
        <end position="684"/>
    </location>
</feature>
<feature type="non-terminal residue" evidence="2">
    <location>
        <position position="1"/>
    </location>
</feature>
<feature type="non-terminal residue" evidence="2">
    <location>
        <position position="1480"/>
    </location>
</feature>
<feature type="coiled-coil region" evidence="1">
    <location>
        <begin position="778"/>
        <end position="920"/>
    </location>
</feature>
<reference evidence="2" key="1">
    <citation type="journal article" date="2014" name="PLoS Negl. Trop. Dis.">
        <title>An updated insight into the Sialotranscriptome of Triatoma infestans: developmental stage and geographic variations.</title>
        <authorList>
            <person name="Schwarz A."/>
            <person name="Medrano-Mercado N."/>
            <person name="Schaub G.A."/>
            <person name="Struchiner C.J."/>
            <person name="Bargues M.D."/>
            <person name="Levy M.Z."/>
            <person name="Ribeiro J.M."/>
        </authorList>
    </citation>
    <scope>NUCLEOTIDE SEQUENCE</scope>
    <source>
        <strain evidence="2">Chile</strain>
        <tissue evidence="2">Salivary glands</tissue>
    </source>
</reference>
<feature type="coiled-coil region" evidence="1">
    <location>
        <begin position="1221"/>
        <end position="1459"/>
    </location>
</feature>
<feature type="coiled-coil region" evidence="1">
    <location>
        <begin position="417"/>
        <end position="451"/>
    </location>
</feature>
<dbReference type="PANTHER" id="PTHR23159">
    <property type="entry name" value="CENTROSOMAL PROTEIN 2"/>
    <property type="match status" value="1"/>
</dbReference>
<organism evidence="2">
    <name type="scientific">Triatoma infestans</name>
    <name type="common">Assassin bug</name>
    <dbReference type="NCBI Taxonomy" id="30076"/>
    <lineage>
        <taxon>Eukaryota</taxon>
        <taxon>Metazoa</taxon>
        <taxon>Ecdysozoa</taxon>
        <taxon>Arthropoda</taxon>
        <taxon>Hexapoda</taxon>
        <taxon>Insecta</taxon>
        <taxon>Pterygota</taxon>
        <taxon>Neoptera</taxon>
        <taxon>Paraneoptera</taxon>
        <taxon>Hemiptera</taxon>
        <taxon>Heteroptera</taxon>
        <taxon>Panheteroptera</taxon>
        <taxon>Cimicomorpha</taxon>
        <taxon>Reduviidae</taxon>
        <taxon>Triatominae</taxon>
        <taxon>Triatoma</taxon>
    </lineage>
</organism>
<name>A0A023EXM0_TRIIF</name>
<keyword evidence="1" id="KW-0175">Coiled coil</keyword>
<dbReference type="EMBL" id="GBBI01005006">
    <property type="protein sequence ID" value="JAC13706.1"/>
    <property type="molecule type" value="mRNA"/>
</dbReference>
<accession>A0A023EXM0</accession>
<evidence type="ECO:0000256" key="1">
    <source>
        <dbReference type="SAM" id="Coils"/>
    </source>
</evidence>